<dbReference type="OrthoDB" id="1846031at2"/>
<evidence type="ECO:0000256" key="3">
    <source>
        <dbReference type="ARBA" id="ARBA00022448"/>
    </source>
</evidence>
<evidence type="ECO:0000256" key="1">
    <source>
        <dbReference type="ARBA" id="ARBA00004196"/>
    </source>
</evidence>
<keyword evidence="7" id="KW-1185">Reference proteome</keyword>
<evidence type="ECO:0000256" key="2">
    <source>
        <dbReference type="ARBA" id="ARBA00008814"/>
    </source>
</evidence>
<reference evidence="6 7" key="1">
    <citation type="submission" date="2016-10" db="EMBL/GenBank/DDBJ databases">
        <authorList>
            <person name="de Groot N.N."/>
        </authorList>
    </citation>
    <scope>NUCLEOTIDE SEQUENCE [LARGE SCALE GENOMIC DNA]</scope>
    <source>
        <strain evidence="6 7">DSM 44892</strain>
    </source>
</reference>
<dbReference type="Proteomes" id="UP000183263">
    <property type="component" value="Unassembled WGS sequence"/>
</dbReference>
<evidence type="ECO:0000256" key="4">
    <source>
        <dbReference type="ARBA" id="ARBA00022729"/>
    </source>
</evidence>
<accession>A0A1G8AQ40</accession>
<sequence>MLVGIVGVLALVSAGCSADEESTTESDRTTVVEHKFGSTTVEGIPERIVAGGSQWVDALLELGVEPIAYLSAGDQGDERGLYPWQEDLSEDAQELDRSTLTQIGAPLPEEEIAALQPDLILASFAVTSQTGFDRLNTIAPTVSELGDAQVDSWEDQLTVLGRILDKEDEAAKVIEERNAAIDDLAAEFPGLEGKTAVLSQYMFATNQLIVVADPDDGAAQTFRRLGMSVPPALVDEAGAVGGRLTLSPERVDALVADLVVMLPNGGTQEQLEALPGFADLPAVQGGGLAVVDYPTVVGFNTPSSRSVAYSLDQIMPQLEAVARA</sequence>
<keyword evidence="3" id="KW-0813">Transport</keyword>
<dbReference type="PANTHER" id="PTHR30532">
    <property type="entry name" value="IRON III DICITRATE-BINDING PERIPLASMIC PROTEIN"/>
    <property type="match status" value="1"/>
</dbReference>
<dbReference type="EMBL" id="FNDN01000001">
    <property type="protein sequence ID" value="SDH22994.1"/>
    <property type="molecule type" value="Genomic_DNA"/>
</dbReference>
<dbReference type="InterPro" id="IPR002491">
    <property type="entry name" value="ABC_transptr_periplasmic_BD"/>
</dbReference>
<name>A0A1G8AQ40_9NOCA</name>
<dbReference type="InterPro" id="IPR051313">
    <property type="entry name" value="Bact_iron-sidero_bind"/>
</dbReference>
<protein>
    <submittedName>
        <fullName evidence="6">Iron complex transport system substrate-binding protein</fullName>
    </submittedName>
</protein>
<dbReference type="PANTHER" id="PTHR30532:SF24">
    <property type="entry name" value="FERRIC ENTEROBACTIN-BINDING PERIPLASMIC PROTEIN FEPB"/>
    <property type="match status" value="1"/>
</dbReference>
<evidence type="ECO:0000313" key="6">
    <source>
        <dbReference type="EMBL" id="SDH22994.1"/>
    </source>
</evidence>
<feature type="signal peptide" evidence="5">
    <location>
        <begin position="1"/>
        <end position="18"/>
    </location>
</feature>
<comment type="subcellular location">
    <subcellularLocation>
        <location evidence="1">Cell envelope</location>
    </subcellularLocation>
</comment>
<evidence type="ECO:0000313" key="7">
    <source>
        <dbReference type="Proteomes" id="UP000183263"/>
    </source>
</evidence>
<keyword evidence="4 5" id="KW-0732">Signal</keyword>
<dbReference type="GO" id="GO:0030288">
    <property type="term" value="C:outer membrane-bounded periplasmic space"/>
    <property type="evidence" value="ECO:0007669"/>
    <property type="project" value="TreeGrafter"/>
</dbReference>
<comment type="similarity">
    <text evidence="2">Belongs to the bacterial solute-binding protein 8 family.</text>
</comment>
<feature type="chain" id="PRO_5038988778" evidence="5">
    <location>
        <begin position="19"/>
        <end position="324"/>
    </location>
</feature>
<dbReference type="GO" id="GO:1901678">
    <property type="term" value="P:iron coordination entity transport"/>
    <property type="evidence" value="ECO:0007669"/>
    <property type="project" value="UniProtKB-ARBA"/>
</dbReference>
<evidence type="ECO:0000256" key="5">
    <source>
        <dbReference type="SAM" id="SignalP"/>
    </source>
</evidence>
<dbReference type="AlphaFoldDB" id="A0A1G8AQ40"/>
<organism evidence="6 7">
    <name type="scientific">Rhodococcus triatomae</name>
    <dbReference type="NCBI Taxonomy" id="300028"/>
    <lineage>
        <taxon>Bacteria</taxon>
        <taxon>Bacillati</taxon>
        <taxon>Actinomycetota</taxon>
        <taxon>Actinomycetes</taxon>
        <taxon>Mycobacteriales</taxon>
        <taxon>Nocardiaceae</taxon>
        <taxon>Rhodococcus</taxon>
    </lineage>
</organism>
<dbReference type="Pfam" id="PF01497">
    <property type="entry name" value="Peripla_BP_2"/>
    <property type="match status" value="1"/>
</dbReference>
<proteinExistence type="inferred from homology"/>
<dbReference type="PROSITE" id="PS50983">
    <property type="entry name" value="FE_B12_PBP"/>
    <property type="match status" value="1"/>
</dbReference>
<dbReference type="Gene3D" id="3.40.50.1980">
    <property type="entry name" value="Nitrogenase molybdenum iron protein domain"/>
    <property type="match status" value="2"/>
</dbReference>
<dbReference type="SUPFAM" id="SSF53807">
    <property type="entry name" value="Helical backbone' metal receptor"/>
    <property type="match status" value="1"/>
</dbReference>
<gene>
    <name evidence="6" type="ORF">SAMN05444695_101501</name>
</gene>